<feature type="binding site" evidence="2">
    <location>
        <position position="318"/>
    </location>
    <ligand>
        <name>substrate</name>
    </ligand>
</feature>
<reference evidence="5 6" key="1">
    <citation type="submission" date="2016-11" db="EMBL/GenBank/DDBJ databases">
        <authorList>
            <person name="Jaros S."/>
            <person name="Januszkiewicz K."/>
            <person name="Wedrychowicz H."/>
        </authorList>
    </citation>
    <scope>NUCLEOTIDE SEQUENCE [LARGE SCALE GENOMIC DNA]</scope>
    <source>
        <strain evidence="5 6">CECT 7868</strain>
    </source>
</reference>
<comment type="function">
    <text evidence="2">Catalyzes the ATP-dependent phosphorylation of thiamine-monophosphate (TMP) to form thiamine-pyrophosphate (TPP), the active form of vitamin B1.</text>
</comment>
<dbReference type="Pfam" id="PF02769">
    <property type="entry name" value="AIRS_C"/>
    <property type="match status" value="1"/>
</dbReference>
<keyword evidence="6" id="KW-1185">Reference proteome</keyword>
<feature type="binding site" evidence="2">
    <location>
        <position position="44"/>
    </location>
    <ligand>
        <name>Mg(2+)</name>
        <dbReference type="ChEBI" id="CHEBI:18420"/>
        <label>4</label>
    </ligand>
</feature>
<dbReference type="CDD" id="cd02194">
    <property type="entry name" value="ThiL"/>
    <property type="match status" value="1"/>
</dbReference>
<dbReference type="UniPathway" id="UPA00060">
    <property type="reaction ID" value="UER00142"/>
</dbReference>
<feature type="binding site" evidence="2">
    <location>
        <position position="46"/>
    </location>
    <ligand>
        <name>Mg(2+)</name>
        <dbReference type="ChEBI" id="CHEBI:18420"/>
        <label>1</label>
    </ligand>
</feature>
<dbReference type="InterPro" id="IPR016188">
    <property type="entry name" value="PurM-like_N"/>
</dbReference>
<evidence type="ECO:0000313" key="5">
    <source>
        <dbReference type="EMBL" id="SHH87087.1"/>
    </source>
</evidence>
<keyword evidence="2" id="KW-0479">Metal-binding</keyword>
<dbReference type="PIRSF" id="PIRSF005303">
    <property type="entry name" value="Thiam_monoph_kin"/>
    <property type="match status" value="1"/>
</dbReference>
<evidence type="ECO:0000256" key="1">
    <source>
        <dbReference type="ARBA" id="ARBA00022977"/>
    </source>
</evidence>
<comment type="similarity">
    <text evidence="2">Belongs to the thiamine-monophosphate kinase family.</text>
</comment>
<dbReference type="InterPro" id="IPR036921">
    <property type="entry name" value="PurM-like_N_sf"/>
</dbReference>
<keyword evidence="2 5" id="KW-0808">Transferase</keyword>
<dbReference type="NCBIfam" id="TIGR01379">
    <property type="entry name" value="thiL"/>
    <property type="match status" value="1"/>
</dbReference>
<protein>
    <recommendedName>
        <fullName evidence="2">Thiamine-monophosphate kinase</fullName>
        <shortName evidence="2">TMP kinase</shortName>
        <shortName evidence="2">Thiamine-phosphate kinase</shortName>
        <ecNumber evidence="2">2.7.4.16</ecNumber>
    </recommendedName>
</protein>
<feature type="binding site" evidence="2">
    <location>
        <position position="29"/>
    </location>
    <ligand>
        <name>Mg(2+)</name>
        <dbReference type="ChEBI" id="CHEBI:18420"/>
        <label>3</label>
    </ligand>
</feature>
<name>A0A1M5WI43_9VIBR</name>
<keyword evidence="2" id="KW-0067">ATP-binding</keyword>
<dbReference type="Proteomes" id="UP000184608">
    <property type="component" value="Unassembled WGS sequence"/>
</dbReference>
<organism evidence="5 6">
    <name type="scientific">Vibrio aerogenes CECT 7868</name>
    <dbReference type="NCBI Taxonomy" id="1216006"/>
    <lineage>
        <taxon>Bacteria</taxon>
        <taxon>Pseudomonadati</taxon>
        <taxon>Pseudomonadota</taxon>
        <taxon>Gammaproteobacteria</taxon>
        <taxon>Vibrionales</taxon>
        <taxon>Vibrionaceae</taxon>
        <taxon>Vibrio</taxon>
    </lineage>
</organism>
<evidence type="ECO:0000313" key="6">
    <source>
        <dbReference type="Proteomes" id="UP000184608"/>
    </source>
</evidence>
<comment type="miscellaneous">
    <text evidence="2">Reaction mechanism of ThiL seems to utilize a direct, inline transfer of the gamma-phosphate of ATP to TMP rather than a phosphorylated enzyme intermediate.</text>
</comment>
<dbReference type="RefSeq" id="WP_073602508.1">
    <property type="nucleotide sequence ID" value="NZ_FQXZ01000007.1"/>
</dbReference>
<dbReference type="NCBIfam" id="NF004350">
    <property type="entry name" value="PRK05731.1-1"/>
    <property type="match status" value="1"/>
</dbReference>
<dbReference type="EC" id="2.7.4.16" evidence="2"/>
<feature type="binding site" evidence="2">
    <location>
        <position position="74"/>
    </location>
    <ligand>
        <name>Mg(2+)</name>
        <dbReference type="ChEBI" id="CHEBI:18420"/>
        <label>2</label>
    </ligand>
</feature>
<dbReference type="PANTHER" id="PTHR30270:SF0">
    <property type="entry name" value="THIAMINE-MONOPHOSPHATE KINASE"/>
    <property type="match status" value="1"/>
</dbReference>
<keyword evidence="2" id="KW-0460">Magnesium</keyword>
<keyword evidence="1 2" id="KW-0784">Thiamine biosynthesis</keyword>
<dbReference type="SUPFAM" id="SSF56042">
    <property type="entry name" value="PurM C-terminal domain-like"/>
    <property type="match status" value="1"/>
</dbReference>
<dbReference type="InterPro" id="IPR010918">
    <property type="entry name" value="PurM-like_C_dom"/>
</dbReference>
<feature type="binding site" evidence="2">
    <location>
        <position position="46"/>
    </location>
    <ligand>
        <name>Mg(2+)</name>
        <dbReference type="ChEBI" id="CHEBI:18420"/>
        <label>2</label>
    </ligand>
</feature>
<feature type="binding site" evidence="2">
    <location>
        <position position="121"/>
    </location>
    <ligand>
        <name>Mg(2+)</name>
        <dbReference type="ChEBI" id="CHEBI:18420"/>
        <label>1</label>
    </ligand>
</feature>
<dbReference type="GO" id="GO:0005524">
    <property type="term" value="F:ATP binding"/>
    <property type="evidence" value="ECO:0007669"/>
    <property type="project" value="UniProtKB-UniRule"/>
</dbReference>
<gene>
    <name evidence="2 5" type="primary">thiL</name>
    <name evidence="5" type="ORF">VA7868_00739</name>
</gene>
<dbReference type="SUPFAM" id="SSF55326">
    <property type="entry name" value="PurM N-terminal domain-like"/>
    <property type="match status" value="1"/>
</dbReference>
<dbReference type="Gene3D" id="3.90.650.10">
    <property type="entry name" value="PurM-like C-terminal domain"/>
    <property type="match status" value="1"/>
</dbReference>
<dbReference type="EMBL" id="FQXZ01000007">
    <property type="protein sequence ID" value="SHH87087.1"/>
    <property type="molecule type" value="Genomic_DNA"/>
</dbReference>
<dbReference type="GO" id="GO:0009030">
    <property type="term" value="F:thiamine-phosphate kinase activity"/>
    <property type="evidence" value="ECO:0007669"/>
    <property type="project" value="UniProtKB-UniRule"/>
</dbReference>
<feature type="binding site" evidence="2">
    <location>
        <position position="213"/>
    </location>
    <ligand>
        <name>Mg(2+)</name>
        <dbReference type="ChEBI" id="CHEBI:18420"/>
        <label>5</label>
    </ligand>
</feature>
<dbReference type="AlphaFoldDB" id="A0A1M5WI43"/>
<feature type="binding site" evidence="2">
    <location>
        <position position="74"/>
    </location>
    <ligand>
        <name>Mg(2+)</name>
        <dbReference type="ChEBI" id="CHEBI:18420"/>
        <label>4</label>
    </ligand>
</feature>
<dbReference type="STRING" id="1216006.VA7868_00739"/>
<dbReference type="PANTHER" id="PTHR30270">
    <property type="entry name" value="THIAMINE-MONOPHOSPHATE KINASE"/>
    <property type="match status" value="1"/>
</dbReference>
<feature type="binding site" evidence="2">
    <location>
        <position position="45"/>
    </location>
    <ligand>
        <name>Mg(2+)</name>
        <dbReference type="ChEBI" id="CHEBI:18420"/>
        <label>1</label>
    </ligand>
</feature>
<dbReference type="Gene3D" id="3.30.1330.10">
    <property type="entry name" value="PurM-like, N-terminal domain"/>
    <property type="match status" value="1"/>
</dbReference>
<feature type="binding site" evidence="2">
    <location>
        <position position="210"/>
    </location>
    <ligand>
        <name>Mg(2+)</name>
        <dbReference type="ChEBI" id="CHEBI:18420"/>
        <label>3</label>
    </ligand>
</feature>
<feature type="binding site" evidence="2">
    <location>
        <position position="145"/>
    </location>
    <ligand>
        <name>ATP</name>
        <dbReference type="ChEBI" id="CHEBI:30616"/>
    </ligand>
</feature>
<evidence type="ECO:0000256" key="2">
    <source>
        <dbReference type="HAMAP-Rule" id="MF_02128"/>
    </source>
</evidence>
<feature type="binding site" evidence="2">
    <location>
        <position position="29"/>
    </location>
    <ligand>
        <name>Mg(2+)</name>
        <dbReference type="ChEBI" id="CHEBI:18420"/>
        <label>4</label>
    </ligand>
</feature>
<dbReference type="InterPro" id="IPR036676">
    <property type="entry name" value="PurM-like_C_sf"/>
</dbReference>
<dbReference type="GO" id="GO:0009229">
    <property type="term" value="P:thiamine diphosphate biosynthetic process"/>
    <property type="evidence" value="ECO:0007669"/>
    <property type="project" value="UniProtKB-UniRule"/>
</dbReference>
<accession>A0A1M5WI43</accession>
<dbReference type="GO" id="GO:0009228">
    <property type="term" value="P:thiamine biosynthetic process"/>
    <property type="evidence" value="ECO:0007669"/>
    <property type="project" value="UniProtKB-KW"/>
</dbReference>
<dbReference type="Pfam" id="PF00586">
    <property type="entry name" value="AIRS"/>
    <property type="match status" value="1"/>
</dbReference>
<comment type="pathway">
    <text evidence="2">Cofactor biosynthesis; thiamine diphosphate biosynthesis; thiamine diphosphate from thiamine phosphate: step 1/1.</text>
</comment>
<feature type="domain" description="PurM-like C-terminal" evidence="4">
    <location>
        <begin position="150"/>
        <end position="304"/>
    </location>
</feature>
<proteinExistence type="inferred from homology"/>
<feature type="binding site" evidence="2">
    <location>
        <position position="53"/>
    </location>
    <ligand>
        <name>substrate</name>
    </ligand>
</feature>
<feature type="binding site" evidence="2">
    <location>
        <position position="212"/>
    </location>
    <ligand>
        <name>ATP</name>
        <dbReference type="ChEBI" id="CHEBI:30616"/>
    </ligand>
</feature>
<evidence type="ECO:0000259" key="3">
    <source>
        <dbReference type="Pfam" id="PF00586"/>
    </source>
</evidence>
<comment type="catalytic activity">
    <reaction evidence="2">
        <text>thiamine phosphate + ATP = thiamine diphosphate + ADP</text>
        <dbReference type="Rhea" id="RHEA:15913"/>
        <dbReference type="ChEBI" id="CHEBI:30616"/>
        <dbReference type="ChEBI" id="CHEBI:37575"/>
        <dbReference type="ChEBI" id="CHEBI:58937"/>
        <dbReference type="ChEBI" id="CHEBI:456216"/>
        <dbReference type="EC" id="2.7.4.16"/>
    </reaction>
</comment>
<feature type="binding site" evidence="2">
    <location>
        <begin position="120"/>
        <end position="121"/>
    </location>
    <ligand>
        <name>ATP</name>
        <dbReference type="ChEBI" id="CHEBI:30616"/>
    </ligand>
</feature>
<keyword evidence="2 5" id="KW-0418">Kinase</keyword>
<comment type="caution">
    <text evidence="2">Lacks conserved residue(s) required for the propagation of feature annotation.</text>
</comment>
<dbReference type="HAMAP" id="MF_02128">
    <property type="entry name" value="TMP_kinase"/>
    <property type="match status" value="1"/>
</dbReference>
<feature type="binding site" evidence="2">
    <location>
        <position position="74"/>
    </location>
    <ligand>
        <name>Mg(2+)</name>
        <dbReference type="ChEBI" id="CHEBI:18420"/>
        <label>3</label>
    </ligand>
</feature>
<keyword evidence="2" id="KW-0547">Nucleotide-binding</keyword>
<dbReference type="GO" id="GO:0000287">
    <property type="term" value="F:magnesium ion binding"/>
    <property type="evidence" value="ECO:0007669"/>
    <property type="project" value="UniProtKB-UniRule"/>
</dbReference>
<sequence length="325" mass="35408">MRGEFDLIRKYFYQRQMNRNDVHLALGDDCAIVKSPKGVRLVISTDTLVEGTHFVAGANPAWIAHKALASNLSDLAAMGGTPAWCSLALTLPEVHEPWLQSFCDAFFRLADEYDIQLIGGDTTKGPLSISLTVHGFVPEDNVLLRTGAAVGDWVYVTGCLGDSKAGLELILSDRSDAGPDHEILEERHYLSAPRVLAGQALLGIASSAIDISDGLVSDIRHIAKASGVGVSIDVSQLPVSEVLLQYLNDDLTLARQYALTSGEEYELCFTVPQEKTYLLDGISRQTHTQFTCIGQVNSANQIVLHDQGQPLPWTLSGYDHFKVNE</sequence>
<evidence type="ECO:0000259" key="4">
    <source>
        <dbReference type="Pfam" id="PF02769"/>
    </source>
</evidence>
<dbReference type="OrthoDB" id="9802811at2"/>
<dbReference type="InterPro" id="IPR006283">
    <property type="entry name" value="ThiL-like"/>
</dbReference>
<feature type="binding site" evidence="2">
    <location>
        <position position="263"/>
    </location>
    <ligand>
        <name>substrate</name>
    </ligand>
</feature>
<feature type="domain" description="PurM-like N-terminal" evidence="3">
    <location>
        <begin position="27"/>
        <end position="137"/>
    </location>
</feature>